<dbReference type="Pfam" id="PF00675">
    <property type="entry name" value="Peptidase_M16"/>
    <property type="match status" value="1"/>
</dbReference>
<feature type="domain" description="Peptidase M16 C-terminal" evidence="2">
    <location>
        <begin position="191"/>
        <end position="364"/>
    </location>
</feature>
<dbReference type="Gene3D" id="3.30.830.10">
    <property type="entry name" value="Metalloenzyme, LuxS/M16 peptidase-like"/>
    <property type="match status" value="2"/>
</dbReference>
<dbReference type="SUPFAM" id="SSF63411">
    <property type="entry name" value="LuxS/MPP-like metallohydrolase"/>
    <property type="match status" value="2"/>
</dbReference>
<evidence type="ECO:0000313" key="4">
    <source>
        <dbReference type="Proteomes" id="UP001500542"/>
    </source>
</evidence>
<comment type="caution">
    <text evidence="3">The sequence shown here is derived from an EMBL/GenBank/DDBJ whole genome shotgun (WGS) entry which is preliminary data.</text>
</comment>
<reference evidence="3 4" key="1">
    <citation type="journal article" date="2019" name="Int. J. Syst. Evol. Microbiol.">
        <title>The Global Catalogue of Microorganisms (GCM) 10K type strain sequencing project: providing services to taxonomists for standard genome sequencing and annotation.</title>
        <authorList>
            <consortium name="The Broad Institute Genomics Platform"/>
            <consortium name="The Broad Institute Genome Sequencing Center for Infectious Disease"/>
            <person name="Wu L."/>
            <person name="Ma J."/>
        </authorList>
    </citation>
    <scope>NUCLEOTIDE SEQUENCE [LARGE SCALE GENOMIC DNA]</scope>
    <source>
        <strain evidence="3 4">JCM 10977</strain>
    </source>
</reference>
<dbReference type="InterPro" id="IPR011765">
    <property type="entry name" value="Pept_M16_N"/>
</dbReference>
<evidence type="ECO:0000259" key="1">
    <source>
        <dbReference type="Pfam" id="PF00675"/>
    </source>
</evidence>
<dbReference type="PANTHER" id="PTHR11851">
    <property type="entry name" value="METALLOPROTEASE"/>
    <property type="match status" value="1"/>
</dbReference>
<name>A0ABN1PCH8_9ACTN</name>
<dbReference type="InterPro" id="IPR007863">
    <property type="entry name" value="Peptidase_M16_C"/>
</dbReference>
<evidence type="ECO:0000313" key="3">
    <source>
        <dbReference type="EMBL" id="GAA0926198.1"/>
    </source>
</evidence>
<feature type="domain" description="Peptidase M16 N-terminal" evidence="1">
    <location>
        <begin position="40"/>
        <end position="155"/>
    </location>
</feature>
<dbReference type="EMBL" id="BAAAHK010000002">
    <property type="protein sequence ID" value="GAA0926198.1"/>
    <property type="molecule type" value="Genomic_DNA"/>
</dbReference>
<gene>
    <name evidence="3" type="ORF">GCM10009554_06220</name>
</gene>
<dbReference type="RefSeq" id="WP_343964546.1">
    <property type="nucleotide sequence ID" value="NZ_BAAAHK010000002.1"/>
</dbReference>
<accession>A0ABN1PCH8</accession>
<dbReference type="PANTHER" id="PTHR11851:SF224">
    <property type="entry name" value="PROCESSING PROTEASE"/>
    <property type="match status" value="1"/>
</dbReference>
<organism evidence="3 4">
    <name type="scientific">Kribbella koreensis</name>
    <dbReference type="NCBI Taxonomy" id="57909"/>
    <lineage>
        <taxon>Bacteria</taxon>
        <taxon>Bacillati</taxon>
        <taxon>Actinomycetota</taxon>
        <taxon>Actinomycetes</taxon>
        <taxon>Propionibacteriales</taxon>
        <taxon>Kribbellaceae</taxon>
        <taxon>Kribbella</taxon>
    </lineage>
</organism>
<proteinExistence type="predicted"/>
<evidence type="ECO:0000259" key="2">
    <source>
        <dbReference type="Pfam" id="PF05193"/>
    </source>
</evidence>
<dbReference type="InterPro" id="IPR050361">
    <property type="entry name" value="MPP/UQCRC_Complex"/>
</dbReference>
<dbReference type="Proteomes" id="UP001500542">
    <property type="component" value="Unassembled WGS sequence"/>
</dbReference>
<dbReference type="Pfam" id="PF05193">
    <property type="entry name" value="Peptidase_M16_C"/>
    <property type="match status" value="1"/>
</dbReference>
<protein>
    <submittedName>
        <fullName evidence="3">Pitrilysin family protein</fullName>
    </submittedName>
</protein>
<sequence length="450" mass="47456">MNSQALTTPPAVAPPRPWRFPLATSTTTRSGTPVHVFDRPGQYVATVRVTVAMPLAVEPRELEGVATIMSRTLDEGTELKSANEFAAALERHGAAYGVDVSSDALHVEISVPTSQLAPAVKLLAEAVTRPAFNQADVGRHVTIRLGEINQERANAGYRAREAFAANLFDPSSRRSRPTAGTPDTIRPLTNVQVAEFYHANIGPARAEILFAGDATGVDVAAVIDDAFGDWSSDAGTAMETPEPLYIAGNKLVLVDRPGSVQSQLLIGCPGPDRREDIWGAAAVANHVVGGTITSRVDTVLREEKGYTYGTRTSFTAPRKGGTFSLGGAVRTEVTGAAIGDALKILLEARDGLTAQEVQDAQDSLIRTAPLRYEQADSIAQQVGSNIAAGVPLDFADTYLAQIAATTAETATEAYRRYVGANGLLVVVVGEAKEVRGQLAGLGIGDITELS</sequence>
<dbReference type="InterPro" id="IPR011249">
    <property type="entry name" value="Metalloenz_LuxS/M16"/>
</dbReference>
<keyword evidence="4" id="KW-1185">Reference proteome</keyword>